<evidence type="ECO:0000313" key="13">
    <source>
        <dbReference type="Proteomes" id="UP000254601"/>
    </source>
</evidence>
<comment type="similarity">
    <text evidence="4 9">Belongs to the SurE nucleotidase family.</text>
</comment>
<evidence type="ECO:0000256" key="9">
    <source>
        <dbReference type="HAMAP-Rule" id="MF_00060"/>
    </source>
</evidence>
<dbReference type="PANTHER" id="PTHR30457:SF12">
    <property type="entry name" value="5'_3'-NUCLEOTIDASE SURE"/>
    <property type="match status" value="1"/>
</dbReference>
<evidence type="ECO:0000256" key="3">
    <source>
        <dbReference type="ARBA" id="ARBA00004496"/>
    </source>
</evidence>
<evidence type="ECO:0000313" key="12">
    <source>
        <dbReference type="EMBL" id="SUQ09736.1"/>
    </source>
</evidence>
<dbReference type="NCBIfam" id="NF001489">
    <property type="entry name" value="PRK00346.1-3"/>
    <property type="match status" value="1"/>
</dbReference>
<keyword evidence="7 9" id="KW-0547">Nucleotide-binding</keyword>
<proteinExistence type="inferred from homology"/>
<evidence type="ECO:0000256" key="7">
    <source>
        <dbReference type="ARBA" id="ARBA00022741"/>
    </source>
</evidence>
<evidence type="ECO:0000256" key="8">
    <source>
        <dbReference type="ARBA" id="ARBA00022801"/>
    </source>
</evidence>
<feature type="binding site" evidence="9">
    <location>
        <position position="40"/>
    </location>
    <ligand>
        <name>a divalent metal cation</name>
        <dbReference type="ChEBI" id="CHEBI:60240"/>
    </ligand>
</feature>
<dbReference type="OrthoDB" id="9780815at2"/>
<name>A0A380RB44_9GAMM</name>
<evidence type="ECO:0000256" key="1">
    <source>
        <dbReference type="ARBA" id="ARBA00000815"/>
    </source>
</evidence>
<dbReference type="GO" id="GO:0008254">
    <property type="term" value="F:3'-nucleotidase activity"/>
    <property type="evidence" value="ECO:0007669"/>
    <property type="project" value="TreeGrafter"/>
</dbReference>
<comment type="cofactor">
    <cofactor evidence="2">
        <name>Mg(2+)</name>
        <dbReference type="ChEBI" id="CHEBI:18420"/>
    </cofactor>
</comment>
<dbReference type="AlphaFoldDB" id="A0A380RB44"/>
<sequence>MFLLLSNDDGYLSPGLTLMADVLRKEVERLAIMAPDRNCSAASHCLTLSRPLSVYAHGQEVYSVDGTPADCVYLATSGYFDCIPDMVISGINRGANLGNDVIYSGTVAAAFEGRYLSMPAIAVSNISENPKYFADSALIIRDILRHILKYPLSKKIFLNINIPDLPYKDIKGFKITTLGHRGPALPAIEVQNPRGQKMFWVGRFSAAEKQHSSTDMAVVTDGYVSITPLQFNLTHYQQLEPIEHWLKGISHD</sequence>
<dbReference type="GO" id="GO:0004309">
    <property type="term" value="F:exopolyphosphatase activity"/>
    <property type="evidence" value="ECO:0007669"/>
    <property type="project" value="TreeGrafter"/>
</dbReference>
<keyword evidence="8 9" id="KW-0378">Hydrolase</keyword>
<comment type="function">
    <text evidence="9">Nucleotidase that shows phosphatase activity on nucleoside 5'-monophosphates.</text>
</comment>
<dbReference type="RefSeq" id="WP_072575566.1">
    <property type="nucleotide sequence ID" value="NZ_LWHB01000012.1"/>
</dbReference>
<evidence type="ECO:0000313" key="11">
    <source>
        <dbReference type="EMBL" id="SUO95428.1"/>
    </source>
</evidence>
<feature type="binding site" evidence="9">
    <location>
        <position position="8"/>
    </location>
    <ligand>
        <name>a divalent metal cation</name>
        <dbReference type="ChEBI" id="CHEBI:60240"/>
    </ligand>
</feature>
<keyword evidence="6 9" id="KW-0479">Metal-binding</keyword>
<keyword evidence="5 9" id="KW-0963">Cytoplasm</keyword>
<protein>
    <recommendedName>
        <fullName evidence="9">5'-nucleotidase SurE</fullName>
        <ecNumber evidence="9">3.1.3.5</ecNumber>
    </recommendedName>
    <alternativeName>
        <fullName evidence="9">Nucleoside 5'-monophosphate phosphohydrolase</fullName>
    </alternativeName>
</protein>
<evidence type="ECO:0000256" key="4">
    <source>
        <dbReference type="ARBA" id="ARBA00011062"/>
    </source>
</evidence>
<feature type="domain" description="Survival protein SurE-like phosphatase/nucleotidase" evidence="10">
    <location>
        <begin position="4"/>
        <end position="181"/>
    </location>
</feature>
<reference evidence="12 13" key="1">
    <citation type="submission" date="2018-06" db="EMBL/GenBank/DDBJ databases">
        <authorList>
            <consortium name="Pathogen Informatics"/>
            <person name="Doyle S."/>
        </authorList>
    </citation>
    <scope>NUCLEOTIDE SEQUENCE [LARGE SCALE GENOMIC DNA]</scope>
    <source>
        <strain evidence="12 13">NCTC13337</strain>
    </source>
</reference>
<dbReference type="InterPro" id="IPR036523">
    <property type="entry name" value="SurE-like_sf"/>
</dbReference>
<comment type="subcellular location">
    <subcellularLocation>
        <location evidence="3 9">Cytoplasm</location>
    </subcellularLocation>
</comment>
<dbReference type="NCBIfam" id="TIGR00087">
    <property type="entry name" value="surE"/>
    <property type="match status" value="1"/>
</dbReference>
<evidence type="ECO:0000256" key="6">
    <source>
        <dbReference type="ARBA" id="ARBA00022723"/>
    </source>
</evidence>
<dbReference type="PANTHER" id="PTHR30457">
    <property type="entry name" value="5'-NUCLEOTIDASE SURE"/>
    <property type="match status" value="1"/>
</dbReference>
<dbReference type="Pfam" id="PF01975">
    <property type="entry name" value="SurE"/>
    <property type="match status" value="1"/>
</dbReference>
<dbReference type="SUPFAM" id="SSF64167">
    <property type="entry name" value="SurE-like"/>
    <property type="match status" value="1"/>
</dbReference>
<comment type="cofactor">
    <cofactor evidence="9">
        <name>a divalent metal cation</name>
        <dbReference type="ChEBI" id="CHEBI:60240"/>
    </cofactor>
    <text evidence="9">Binds 1 divalent metal cation per subunit.</text>
</comment>
<accession>A0A380RB44</accession>
<dbReference type="NCBIfam" id="NF001490">
    <property type="entry name" value="PRK00346.1-4"/>
    <property type="match status" value="1"/>
</dbReference>
<dbReference type="FunFam" id="3.40.1210.10:FF:000001">
    <property type="entry name" value="5'/3'-nucleotidase SurE"/>
    <property type="match status" value="1"/>
</dbReference>
<dbReference type="GO" id="GO:0008253">
    <property type="term" value="F:5'-nucleotidase activity"/>
    <property type="evidence" value="ECO:0007669"/>
    <property type="project" value="UniProtKB-UniRule"/>
</dbReference>
<dbReference type="EMBL" id="UHIC01000002">
    <property type="protein sequence ID" value="SUQ09736.1"/>
    <property type="molecule type" value="Genomic_DNA"/>
</dbReference>
<dbReference type="HAMAP" id="MF_00060">
    <property type="entry name" value="SurE"/>
    <property type="match status" value="1"/>
</dbReference>
<dbReference type="Proteomes" id="UP000254601">
    <property type="component" value="Unassembled WGS sequence"/>
</dbReference>
<dbReference type="Gene3D" id="3.40.1210.10">
    <property type="entry name" value="Survival protein SurE-like phosphatase/nucleotidase"/>
    <property type="match status" value="1"/>
</dbReference>
<comment type="catalytic activity">
    <reaction evidence="1 9">
        <text>a ribonucleoside 5'-phosphate + H2O = a ribonucleoside + phosphate</text>
        <dbReference type="Rhea" id="RHEA:12484"/>
        <dbReference type="ChEBI" id="CHEBI:15377"/>
        <dbReference type="ChEBI" id="CHEBI:18254"/>
        <dbReference type="ChEBI" id="CHEBI:43474"/>
        <dbReference type="ChEBI" id="CHEBI:58043"/>
        <dbReference type="EC" id="3.1.3.5"/>
    </reaction>
</comment>
<gene>
    <name evidence="12" type="primary">surE_2</name>
    <name evidence="9" type="synonym">surE</name>
    <name evidence="11" type="synonym">surE_1</name>
    <name evidence="11" type="ORF">NCTC13337_01325</name>
    <name evidence="12" type="ORF">NCTC13337_02735</name>
</gene>
<dbReference type="EMBL" id="UHIC01000001">
    <property type="protein sequence ID" value="SUO95428.1"/>
    <property type="molecule type" value="Genomic_DNA"/>
</dbReference>
<dbReference type="GO" id="GO:0005737">
    <property type="term" value="C:cytoplasm"/>
    <property type="evidence" value="ECO:0007669"/>
    <property type="project" value="UniProtKB-SubCell"/>
</dbReference>
<evidence type="ECO:0000259" key="10">
    <source>
        <dbReference type="Pfam" id="PF01975"/>
    </source>
</evidence>
<keyword evidence="13" id="KW-1185">Reference proteome</keyword>
<dbReference type="InterPro" id="IPR002828">
    <property type="entry name" value="SurE-like_Pase/nucleotidase"/>
</dbReference>
<evidence type="ECO:0000256" key="2">
    <source>
        <dbReference type="ARBA" id="ARBA00001946"/>
    </source>
</evidence>
<organism evidence="12 13">
    <name type="scientific">Suttonella ornithocola</name>
    <dbReference type="NCBI Taxonomy" id="279832"/>
    <lineage>
        <taxon>Bacteria</taxon>
        <taxon>Pseudomonadati</taxon>
        <taxon>Pseudomonadota</taxon>
        <taxon>Gammaproteobacteria</taxon>
        <taxon>Cardiobacteriales</taxon>
        <taxon>Cardiobacteriaceae</taxon>
        <taxon>Suttonella</taxon>
    </lineage>
</organism>
<feature type="binding site" evidence="9">
    <location>
        <position position="9"/>
    </location>
    <ligand>
        <name>a divalent metal cation</name>
        <dbReference type="ChEBI" id="CHEBI:60240"/>
    </ligand>
</feature>
<dbReference type="InterPro" id="IPR030048">
    <property type="entry name" value="SurE"/>
</dbReference>
<evidence type="ECO:0000256" key="5">
    <source>
        <dbReference type="ARBA" id="ARBA00022490"/>
    </source>
</evidence>
<dbReference type="EC" id="3.1.3.5" evidence="9"/>
<feature type="binding site" evidence="9">
    <location>
        <position position="92"/>
    </location>
    <ligand>
        <name>a divalent metal cation</name>
        <dbReference type="ChEBI" id="CHEBI:60240"/>
    </ligand>
</feature>
<dbReference type="GO" id="GO:0000166">
    <property type="term" value="F:nucleotide binding"/>
    <property type="evidence" value="ECO:0007669"/>
    <property type="project" value="UniProtKB-KW"/>
</dbReference>
<dbReference type="GO" id="GO:0046872">
    <property type="term" value="F:metal ion binding"/>
    <property type="evidence" value="ECO:0007669"/>
    <property type="project" value="UniProtKB-UniRule"/>
</dbReference>